<reference evidence="3 4" key="1">
    <citation type="journal article" date="2023" name="BMC Biol.">
        <title>The compact genome of the sponge Oopsacas minuta (Hexactinellida) is lacking key metazoan core genes.</title>
        <authorList>
            <person name="Santini S."/>
            <person name="Schenkelaars Q."/>
            <person name="Jourda C."/>
            <person name="Duchesne M."/>
            <person name="Belahbib H."/>
            <person name="Rocher C."/>
            <person name="Selva M."/>
            <person name="Riesgo A."/>
            <person name="Vervoort M."/>
            <person name="Leys S.P."/>
            <person name="Kodjabachian L."/>
            <person name="Le Bivic A."/>
            <person name="Borchiellini C."/>
            <person name="Claverie J.M."/>
            <person name="Renard E."/>
        </authorList>
    </citation>
    <scope>NUCLEOTIDE SEQUENCE [LARGE SCALE GENOMIC DNA]</scope>
    <source>
        <strain evidence="3">SPO-2</strain>
    </source>
</reference>
<evidence type="ECO:0000313" key="4">
    <source>
        <dbReference type="Proteomes" id="UP001165289"/>
    </source>
</evidence>
<dbReference type="PROSITE" id="PS00455">
    <property type="entry name" value="AMP_BINDING"/>
    <property type="match status" value="1"/>
</dbReference>
<dbReference type="InterPro" id="IPR042099">
    <property type="entry name" value="ANL_N_sf"/>
</dbReference>
<feature type="domain" description="Pyrrolo-quinoline quinone repeat" evidence="2">
    <location>
        <begin position="526"/>
        <end position="858"/>
    </location>
</feature>
<evidence type="ECO:0000259" key="1">
    <source>
        <dbReference type="Pfam" id="PF00501"/>
    </source>
</evidence>
<dbReference type="InterPro" id="IPR002372">
    <property type="entry name" value="PQQ_rpt_dom"/>
</dbReference>
<dbReference type="PANTHER" id="PTHR44394">
    <property type="entry name" value="BETA-ALANINE-ACTIVATING ENZYME"/>
    <property type="match status" value="1"/>
</dbReference>
<dbReference type="InterPro" id="IPR045851">
    <property type="entry name" value="AMP-bd_C_sf"/>
</dbReference>
<dbReference type="Gene3D" id="3.40.50.12780">
    <property type="entry name" value="N-terminal domain of ligase-like"/>
    <property type="match status" value="1"/>
</dbReference>
<feature type="domain" description="AMP-dependent synthetase/ligase" evidence="1">
    <location>
        <begin position="43"/>
        <end position="233"/>
    </location>
</feature>
<dbReference type="Pfam" id="PF13570">
    <property type="entry name" value="Beta-prop_ACSF4"/>
    <property type="match status" value="1"/>
</dbReference>
<dbReference type="InterPro" id="IPR018391">
    <property type="entry name" value="PQQ_b-propeller_rpt"/>
</dbReference>
<dbReference type="GO" id="GO:0043041">
    <property type="term" value="P:amino acid activation for nonribosomal peptide biosynthetic process"/>
    <property type="evidence" value="ECO:0007669"/>
    <property type="project" value="TreeGrafter"/>
</dbReference>
<dbReference type="InterPro" id="IPR015943">
    <property type="entry name" value="WD40/YVTN_repeat-like_dom_sf"/>
</dbReference>
<dbReference type="SMART" id="SM00564">
    <property type="entry name" value="PQQ"/>
    <property type="match status" value="3"/>
</dbReference>
<organism evidence="3 4">
    <name type="scientific">Oopsacas minuta</name>
    <dbReference type="NCBI Taxonomy" id="111878"/>
    <lineage>
        <taxon>Eukaryota</taxon>
        <taxon>Metazoa</taxon>
        <taxon>Porifera</taxon>
        <taxon>Hexactinellida</taxon>
        <taxon>Hexasterophora</taxon>
        <taxon>Lyssacinosida</taxon>
        <taxon>Leucopsacidae</taxon>
        <taxon>Oopsacas</taxon>
    </lineage>
</organism>
<dbReference type="AlphaFoldDB" id="A0AAV7K899"/>
<dbReference type="EMBL" id="JAKMXF010000111">
    <property type="protein sequence ID" value="KAI6657419.1"/>
    <property type="molecule type" value="Genomic_DNA"/>
</dbReference>
<proteinExistence type="predicted"/>
<keyword evidence="4" id="KW-1185">Reference proteome</keyword>
<dbReference type="SUPFAM" id="SSF50998">
    <property type="entry name" value="Quinoprotein alcohol dehydrogenase-like"/>
    <property type="match status" value="1"/>
</dbReference>
<comment type="caution">
    <text evidence="3">The sequence shown here is derived from an EMBL/GenBank/DDBJ whole genome shotgun (WGS) entry which is preliminary data.</text>
</comment>
<dbReference type="Gene3D" id="3.30.300.30">
    <property type="match status" value="1"/>
</dbReference>
<dbReference type="SUPFAM" id="SSF56801">
    <property type="entry name" value="Acetyl-CoA synthetase-like"/>
    <property type="match status" value="1"/>
</dbReference>
<evidence type="ECO:0000259" key="2">
    <source>
        <dbReference type="Pfam" id="PF13570"/>
    </source>
</evidence>
<dbReference type="PANTHER" id="PTHR44394:SF1">
    <property type="entry name" value="BETA-ALANINE-ACTIVATING ENZYME"/>
    <property type="match status" value="1"/>
</dbReference>
<dbReference type="Gene3D" id="2.40.128.630">
    <property type="match status" value="1"/>
</dbReference>
<dbReference type="Pfam" id="PF00501">
    <property type="entry name" value="AMP-binding"/>
    <property type="match status" value="1"/>
</dbReference>
<dbReference type="InterPro" id="IPR020845">
    <property type="entry name" value="AMP-binding_CS"/>
</dbReference>
<dbReference type="InterPro" id="IPR000873">
    <property type="entry name" value="AMP-dep_synth/lig_dom"/>
</dbReference>
<dbReference type="InterPro" id="IPR011047">
    <property type="entry name" value="Quinoprotein_ADH-like_sf"/>
</dbReference>
<dbReference type="Proteomes" id="UP001165289">
    <property type="component" value="Unassembled WGS sequence"/>
</dbReference>
<dbReference type="InterPro" id="IPR052091">
    <property type="entry name" value="Beta-ala_Activ/Resist"/>
</dbReference>
<sequence length="860" mass="94938">MIYSSIPILKKISDTSNNLSLYDLFHNSLKCNFCPLSTSLNLSERIAYVLQTSGTTGFPKLIRVPHSCLIPNIIDLSRIFSLSSSDVCVLSAPPTFDPSLVQIFTSLCRGCTLLIAPCSPSVITHHNTTVLQSTPSLFRTYSLDSCRSLLGESSCIRVLAFGGEICPPLSLLRHWRHPNNQTELYNVYGITEVSCWSTCHKLQLDNTPVDSNVDDVPIGQALSNTRVELRMREGVNEIWVGGSNRRCEIEGEQSEDMRNTGDIGMTSDNGDVLCVGRRDQLIKRLGCRVSLLSVERELRKIGEINNCIVMRDSDVIVAYIEISASSELMDVRRKIQTNIISKFRPDVIRNLSHIPLTTHGKLDISSLTSLSFDRLYTDLSTGVSKFLETELSLLSITPCPTPLSELGVDSFELVGIINRLQDLLTQDYSININDVFDSFYDFLSSHPSEDLTTTIIQTIEEYTTCVPSSKRIRIDSTNNPTFIETQSSPFIYIRRGTVSCSLDTLPPPLLSPPTPVSIILGWNYVTGRCVDCSPLLCYHTVSLELTVFTGSHSALFSAVRVSDGLCLWTRQLDDRIESSAVLSQCGCYLIVGTYSGKVWVLEREGGKIHWFFSTGPEPVKSSPCVDISTGLVWIGTHNHTLVALSVTQKRCVFSINTDSGSCYSSSLSDPSMRAVYVGTHGGDLLCVSGITGCVEWRRSLKSAIFSSPCLLPDHSIVVGTVDNNVYCVSRDNAVMWIYDTNSPVFSSPCILYYSQGTNILIGTYDKRIVCLNTSGNVEWETSVESEMFSIPFVLPSNHSKKIGLIAAALNNGTILLLDFTGLQLCSYKLPAEVYSSPVLVGDQLFVGCRDNNLYCLKILV</sequence>
<evidence type="ECO:0000313" key="3">
    <source>
        <dbReference type="EMBL" id="KAI6657419.1"/>
    </source>
</evidence>
<accession>A0AAV7K899</accession>
<name>A0AAV7K899_9METZ</name>
<protein>
    <submittedName>
        <fullName evidence="3">Acyl-CoA synthetase family member 4</fullName>
    </submittedName>
</protein>
<dbReference type="Gene3D" id="2.130.10.10">
    <property type="entry name" value="YVTN repeat-like/Quinoprotein amine dehydrogenase"/>
    <property type="match status" value="2"/>
</dbReference>
<gene>
    <name evidence="3" type="ORF">LOD99_167</name>
</gene>